<feature type="signal peptide" evidence="1">
    <location>
        <begin position="1"/>
        <end position="19"/>
    </location>
</feature>
<reference evidence="3" key="1">
    <citation type="submission" date="2021-01" db="EMBL/GenBank/DDBJ databases">
        <title>Caligus Genome Assembly.</title>
        <authorList>
            <person name="Gallardo-Escarate C."/>
        </authorList>
    </citation>
    <scope>NUCLEOTIDE SEQUENCE [LARGE SCALE GENOMIC DNA]</scope>
</reference>
<feature type="non-terminal residue" evidence="2">
    <location>
        <position position="1"/>
    </location>
</feature>
<evidence type="ECO:0000313" key="3">
    <source>
        <dbReference type="Proteomes" id="UP000595437"/>
    </source>
</evidence>
<keyword evidence="3" id="KW-1185">Reference proteome</keyword>
<gene>
    <name evidence="2" type="ORF">FKW44_009255</name>
</gene>
<dbReference type="EMBL" id="CP045895">
    <property type="protein sequence ID" value="QQP48822.1"/>
    <property type="molecule type" value="Genomic_DNA"/>
</dbReference>
<evidence type="ECO:0000256" key="1">
    <source>
        <dbReference type="SAM" id="SignalP"/>
    </source>
</evidence>
<name>A0A7T8K6I8_CALRO</name>
<evidence type="ECO:0000313" key="2">
    <source>
        <dbReference type="EMBL" id="QQP48822.1"/>
    </source>
</evidence>
<dbReference type="Proteomes" id="UP000595437">
    <property type="component" value="Chromosome 6"/>
</dbReference>
<keyword evidence="1" id="KW-0732">Signal</keyword>
<protein>
    <submittedName>
        <fullName evidence="2">Cytochrome P450_ family 2 subfamily j_ polypeptide 6</fullName>
    </submittedName>
</protein>
<organism evidence="2 3">
    <name type="scientific">Caligus rogercresseyi</name>
    <name type="common">Sea louse</name>
    <dbReference type="NCBI Taxonomy" id="217165"/>
    <lineage>
        <taxon>Eukaryota</taxon>
        <taxon>Metazoa</taxon>
        <taxon>Ecdysozoa</taxon>
        <taxon>Arthropoda</taxon>
        <taxon>Crustacea</taxon>
        <taxon>Multicrustacea</taxon>
        <taxon>Hexanauplia</taxon>
        <taxon>Copepoda</taxon>
        <taxon>Siphonostomatoida</taxon>
        <taxon>Caligidae</taxon>
        <taxon>Caligus</taxon>
    </lineage>
</organism>
<dbReference type="AlphaFoldDB" id="A0A7T8K6I8"/>
<feature type="chain" id="PRO_5030850884" evidence="1">
    <location>
        <begin position="20"/>
        <end position="62"/>
    </location>
</feature>
<proteinExistence type="predicted"/>
<dbReference type="OrthoDB" id="6367128at2759"/>
<accession>A0A7T8K6I8</accession>
<sequence>MNSNFNVSIINVLWQIVAAQRFDPEEPSTKERMEHLNGYFIKKDERRDKMLDLKEFFRDMIR</sequence>